<organism evidence="1 2">
    <name type="scientific">Enterococcus saigonensis</name>
    <dbReference type="NCBI Taxonomy" id="1805431"/>
    <lineage>
        <taxon>Bacteria</taxon>
        <taxon>Bacillati</taxon>
        <taxon>Bacillota</taxon>
        <taxon>Bacilli</taxon>
        <taxon>Lactobacillales</taxon>
        <taxon>Enterococcaceae</taxon>
        <taxon>Enterococcus</taxon>
    </lineage>
</organism>
<dbReference type="RefSeq" id="WP_173103999.1">
    <property type="nucleotide sequence ID" value="NZ_AP022822.1"/>
</dbReference>
<protein>
    <submittedName>
        <fullName evidence="1">Uncharacterized protein</fullName>
    </submittedName>
</protein>
<dbReference type="AlphaFoldDB" id="A0A679ITL3"/>
<accession>A0A679ITL3</accession>
<evidence type="ECO:0000313" key="2">
    <source>
        <dbReference type="Proteomes" id="UP000502998"/>
    </source>
</evidence>
<dbReference type="KEGG" id="esg:EsVE80_24800"/>
<proteinExistence type="predicted"/>
<sequence length="249" mass="28894">MPLNSNENFLEAFKDYSDRYVIIGGTATSLVLHQNGLNSRSTKDYDLVVIEEKKDRLFYQAFVDFIYAGGYTPNKMDEKGKLYRFKTDNPDYPAIIELFCVTPNWFSSTLRTAPVHFDEDMSLSALLLDKDYYDLLVKGKIIVDGYSVLDSKYLIVFKAKAWLDLTKKREQGTMRVDSRNIKKHLNDIARLLGSLKNLDSLPLNERVQEDMLEFLDELQTRINEIPQNEDIPFDKTQTYEMLTVLLQSK</sequence>
<name>A0A679ITL3_9ENTE</name>
<dbReference type="EMBL" id="AP022822">
    <property type="protein sequence ID" value="BCA86957.1"/>
    <property type="molecule type" value="Genomic_DNA"/>
</dbReference>
<gene>
    <name evidence="1" type="ORF">EsVE80_24800</name>
</gene>
<reference evidence="1 2" key="1">
    <citation type="submission" date="2020-02" db="EMBL/GenBank/DDBJ databases">
        <title>Characterization of vanA genotype vancomycin-resistant Enterococcus saigonensis VE80.</title>
        <authorList>
            <person name="Harada T."/>
            <person name="Motooka D."/>
            <person name="Nakamura S."/>
            <person name="Yamamoto Y."/>
            <person name="Kawahara R."/>
            <person name="Kawatsu K."/>
        </authorList>
    </citation>
    <scope>NUCLEOTIDE SEQUENCE [LARGE SCALE GENOMIC DNA]</scope>
    <source>
        <strain evidence="1 2">VE80</strain>
    </source>
</reference>
<keyword evidence="2" id="KW-1185">Reference proteome</keyword>
<evidence type="ECO:0000313" key="1">
    <source>
        <dbReference type="EMBL" id="BCA86957.1"/>
    </source>
</evidence>
<dbReference type="Proteomes" id="UP000502998">
    <property type="component" value="Chromosome"/>
</dbReference>